<dbReference type="Proteomes" id="UP001381693">
    <property type="component" value="Unassembled WGS sequence"/>
</dbReference>
<dbReference type="FunFam" id="1.25.40.20:FF:000204">
    <property type="entry name" value="Diacylglycerol kinase"/>
    <property type="match status" value="1"/>
</dbReference>
<evidence type="ECO:0000256" key="8">
    <source>
        <dbReference type="RuleBase" id="RU361128"/>
    </source>
</evidence>
<name>A0AAN8X7M5_HALRR</name>
<dbReference type="InterPro" id="IPR002110">
    <property type="entry name" value="Ankyrin_rpt"/>
</dbReference>
<dbReference type="EMBL" id="JAXCGZ010008044">
    <property type="protein sequence ID" value="KAK7078047.1"/>
    <property type="molecule type" value="Genomic_DNA"/>
</dbReference>
<dbReference type="InterPro" id="IPR000756">
    <property type="entry name" value="Diacylglycerol_kin_accessory"/>
</dbReference>
<dbReference type="InterPro" id="IPR036770">
    <property type="entry name" value="Ankyrin_rpt-contain_sf"/>
</dbReference>
<evidence type="ECO:0000256" key="1">
    <source>
        <dbReference type="ARBA" id="ARBA00001383"/>
    </source>
</evidence>
<evidence type="ECO:0000313" key="11">
    <source>
        <dbReference type="EMBL" id="KAK7078047.1"/>
    </source>
</evidence>
<dbReference type="Gene3D" id="2.60.200.40">
    <property type="match status" value="1"/>
</dbReference>
<organism evidence="11 12">
    <name type="scientific">Halocaridina rubra</name>
    <name type="common">Hawaiian red shrimp</name>
    <dbReference type="NCBI Taxonomy" id="373956"/>
    <lineage>
        <taxon>Eukaryota</taxon>
        <taxon>Metazoa</taxon>
        <taxon>Ecdysozoa</taxon>
        <taxon>Arthropoda</taxon>
        <taxon>Crustacea</taxon>
        <taxon>Multicrustacea</taxon>
        <taxon>Malacostraca</taxon>
        <taxon>Eumalacostraca</taxon>
        <taxon>Eucarida</taxon>
        <taxon>Decapoda</taxon>
        <taxon>Pleocyemata</taxon>
        <taxon>Caridea</taxon>
        <taxon>Atyoidea</taxon>
        <taxon>Atyidae</taxon>
        <taxon>Halocaridina</taxon>
    </lineage>
</organism>
<dbReference type="SMART" id="SM00248">
    <property type="entry name" value="ANK"/>
    <property type="match status" value="2"/>
</dbReference>
<evidence type="ECO:0000256" key="7">
    <source>
        <dbReference type="PROSITE-ProRule" id="PRU00023"/>
    </source>
</evidence>
<dbReference type="Pfam" id="PF12796">
    <property type="entry name" value="Ank_2"/>
    <property type="match status" value="1"/>
</dbReference>
<dbReference type="InterPro" id="IPR037607">
    <property type="entry name" value="DGK"/>
</dbReference>
<dbReference type="GO" id="GO:0005886">
    <property type="term" value="C:plasma membrane"/>
    <property type="evidence" value="ECO:0007669"/>
    <property type="project" value="TreeGrafter"/>
</dbReference>
<proteinExistence type="inferred from homology"/>
<dbReference type="SMART" id="SM00046">
    <property type="entry name" value="DAGKc"/>
    <property type="match status" value="1"/>
</dbReference>
<dbReference type="PANTHER" id="PTHR11255:SF80">
    <property type="entry name" value="EYE-SPECIFIC DIACYLGLYCEROL KINASE"/>
    <property type="match status" value="1"/>
</dbReference>
<keyword evidence="12" id="KW-1185">Reference proteome</keyword>
<evidence type="ECO:0000256" key="3">
    <source>
        <dbReference type="ARBA" id="ARBA00022679"/>
    </source>
</evidence>
<keyword evidence="5 8" id="KW-0418">Kinase</keyword>
<dbReference type="InterPro" id="IPR056383">
    <property type="entry name" value="DGKI-like_dom"/>
</dbReference>
<feature type="repeat" description="ANK" evidence="7">
    <location>
        <begin position="612"/>
        <end position="633"/>
    </location>
</feature>
<dbReference type="PROSITE" id="PS50297">
    <property type="entry name" value="ANK_REP_REGION"/>
    <property type="match status" value="2"/>
</dbReference>
<dbReference type="SMART" id="SM00045">
    <property type="entry name" value="DAGKa"/>
    <property type="match status" value="1"/>
</dbReference>
<evidence type="ECO:0000256" key="2">
    <source>
        <dbReference type="ARBA" id="ARBA00009280"/>
    </source>
</evidence>
<comment type="caution">
    <text evidence="11">The sequence shown here is derived from an EMBL/GenBank/DDBJ whole genome shotgun (WGS) entry which is preliminary data.</text>
</comment>
<dbReference type="AlphaFoldDB" id="A0AAN8X7M5"/>
<evidence type="ECO:0000256" key="5">
    <source>
        <dbReference type="ARBA" id="ARBA00022777"/>
    </source>
</evidence>
<evidence type="ECO:0000259" key="10">
    <source>
        <dbReference type="PROSITE" id="PS50146"/>
    </source>
</evidence>
<dbReference type="InterPro" id="IPR001206">
    <property type="entry name" value="Diacylglycerol_kinase_cat_dom"/>
</dbReference>
<feature type="region of interest" description="Disordered" evidence="9">
    <location>
        <begin position="1"/>
        <end position="32"/>
    </location>
</feature>
<dbReference type="PANTHER" id="PTHR11255">
    <property type="entry name" value="DIACYLGLYCEROL KINASE"/>
    <property type="match status" value="1"/>
</dbReference>
<dbReference type="EC" id="2.7.1.107" evidence="8"/>
<keyword evidence="7" id="KW-0040">ANK repeat</keyword>
<accession>A0AAN8X7M5</accession>
<evidence type="ECO:0000313" key="12">
    <source>
        <dbReference type="Proteomes" id="UP001381693"/>
    </source>
</evidence>
<keyword evidence="3 8" id="KW-0808">Transferase</keyword>
<dbReference type="GO" id="GO:0004143">
    <property type="term" value="F:ATP-dependent diacylglycerol kinase activity"/>
    <property type="evidence" value="ECO:0007669"/>
    <property type="project" value="UniProtKB-EC"/>
</dbReference>
<evidence type="ECO:0000256" key="4">
    <source>
        <dbReference type="ARBA" id="ARBA00022741"/>
    </source>
</evidence>
<reference evidence="11 12" key="1">
    <citation type="submission" date="2023-11" db="EMBL/GenBank/DDBJ databases">
        <title>Halocaridina rubra genome assembly.</title>
        <authorList>
            <person name="Smith C."/>
        </authorList>
    </citation>
    <scope>NUCLEOTIDE SEQUENCE [LARGE SCALE GENOMIC DNA]</scope>
    <source>
        <strain evidence="11">EP-1</strain>
        <tissue evidence="11">Whole</tissue>
    </source>
</reference>
<dbReference type="PROSITE" id="PS50088">
    <property type="entry name" value="ANK_REPEAT"/>
    <property type="match status" value="2"/>
</dbReference>
<comment type="similarity">
    <text evidence="2 8">Belongs to the eukaryotic diacylglycerol kinase family.</text>
</comment>
<dbReference type="SUPFAM" id="SSF111331">
    <property type="entry name" value="NAD kinase/diacylglycerol kinase-like"/>
    <property type="match status" value="1"/>
</dbReference>
<comment type="catalytic activity">
    <reaction evidence="1 8">
        <text>a 1,2-diacyl-sn-glycerol + ATP = a 1,2-diacyl-sn-glycero-3-phosphate + ADP + H(+)</text>
        <dbReference type="Rhea" id="RHEA:10272"/>
        <dbReference type="ChEBI" id="CHEBI:15378"/>
        <dbReference type="ChEBI" id="CHEBI:17815"/>
        <dbReference type="ChEBI" id="CHEBI:30616"/>
        <dbReference type="ChEBI" id="CHEBI:58608"/>
        <dbReference type="ChEBI" id="CHEBI:456216"/>
        <dbReference type="EC" id="2.7.1.107"/>
    </reaction>
</comment>
<feature type="non-terminal residue" evidence="11">
    <location>
        <position position="1"/>
    </location>
</feature>
<dbReference type="Pfam" id="PF23578">
    <property type="entry name" value="DGKI"/>
    <property type="match status" value="1"/>
</dbReference>
<keyword evidence="4 8" id="KW-0547">Nucleotide-binding</keyword>
<dbReference type="Gene3D" id="1.25.40.20">
    <property type="entry name" value="Ankyrin repeat-containing domain"/>
    <property type="match status" value="2"/>
</dbReference>
<evidence type="ECO:0000256" key="6">
    <source>
        <dbReference type="ARBA" id="ARBA00022840"/>
    </source>
</evidence>
<sequence>GESSNEKIEDDEVGEEEMFSTDEEQSNDKDSRTFAIKPIPNANIRPLIVFINPKSGGNQGAKLMQKVQWLLNPRQVFDLTQGGPKAGLEMFRKVEHSTDLARALGWGGGYTDEPISKILCNIADGEIVNLDRWKLEVEKNEDCEPTEEGKDKLPLNVVNNYFSFGVDAHIALEFHEAREANPQKFNSRLRNKMFYGQAGGKDLLQRKWKDLSDNCTVECDGKDVTPILKEHKVHAVVFLNIPSYGSGTHPWNRSTGIDQYTDDGIIEVVGLTTYQMPLLQAGGHGSTICQCKTAKIVTKKTIPMQVDGEACRLNPSIIHLTHLNKASMVTKKKAKSVTTQHLEQLRLQVSRITIFDYDDFLLPLCLISLLLSSRTQHLEQLRLQVSRITIFDYDDFLLPLCLISLLLSSRTQHLEQLRLQLSRMTMFDYDDFLLPLCLISLLLSSRTQHLEQLRLQVSRITMFDYEQYHYDKEKLRSASFPLGLILIDQDADLEQVRKHINRMMEETSHKGRSTRPLSENWCFLDSCTAERFFRIDHAQEHLHYVTDICTEDLYVLDPEITDPTCVGGVRGDVSHLLEKNSDGIIKAAKQGDLKLLKDLHAQGYSLLSIDAHGQTALHYGARHGHKDIVRYLIASAPPSILDMVDTEKGQTALHQAAHSRRRTVCCMLVAAGASLTIRDLQGNTPRALAQRADDQELAAYLESQEQFQKMVHEDLETTV</sequence>
<dbReference type="Pfam" id="PF00781">
    <property type="entry name" value="DAGK_cat"/>
    <property type="match status" value="1"/>
</dbReference>
<gene>
    <name evidence="11" type="ORF">SK128_010445</name>
</gene>
<keyword evidence="6 8" id="KW-0067">ATP-binding</keyword>
<dbReference type="FunFam" id="2.60.200.40:FF:000012">
    <property type="entry name" value="Diacylglycerol kinase"/>
    <property type="match status" value="1"/>
</dbReference>
<dbReference type="GO" id="GO:0007200">
    <property type="term" value="P:phospholipase C-activating G protein-coupled receptor signaling pathway"/>
    <property type="evidence" value="ECO:0007669"/>
    <property type="project" value="InterPro"/>
</dbReference>
<evidence type="ECO:0000256" key="9">
    <source>
        <dbReference type="SAM" id="MobiDB-lite"/>
    </source>
</evidence>
<dbReference type="SUPFAM" id="SSF48403">
    <property type="entry name" value="Ankyrin repeat"/>
    <property type="match status" value="1"/>
</dbReference>
<dbReference type="GO" id="GO:0005524">
    <property type="term" value="F:ATP binding"/>
    <property type="evidence" value="ECO:0007669"/>
    <property type="project" value="UniProtKB-KW"/>
</dbReference>
<protein>
    <recommendedName>
        <fullName evidence="8">Diacylglycerol kinase</fullName>
        <shortName evidence="8">DAG kinase</shortName>
        <ecNumber evidence="8">2.7.1.107</ecNumber>
    </recommendedName>
</protein>
<dbReference type="PROSITE" id="PS50146">
    <property type="entry name" value="DAGK"/>
    <property type="match status" value="1"/>
</dbReference>
<dbReference type="Pfam" id="PF00609">
    <property type="entry name" value="DAGK_acc"/>
    <property type="match status" value="1"/>
</dbReference>
<feature type="repeat" description="ANK" evidence="7">
    <location>
        <begin position="648"/>
        <end position="680"/>
    </location>
</feature>
<dbReference type="InterPro" id="IPR016064">
    <property type="entry name" value="NAD/diacylglycerol_kinase_sf"/>
</dbReference>
<feature type="domain" description="DAGKc" evidence="10">
    <location>
        <begin position="42"/>
        <end position="109"/>
    </location>
</feature>
<feature type="compositionally biased region" description="Acidic residues" evidence="9">
    <location>
        <begin position="8"/>
        <end position="25"/>
    </location>
</feature>